<accession>A0ABD0V6P7</accession>
<dbReference type="SUPFAM" id="SSF55874">
    <property type="entry name" value="ATPase domain of HSP90 chaperone/DNA topoisomerase II/histidine kinase"/>
    <property type="match status" value="1"/>
</dbReference>
<dbReference type="Pfam" id="PF00512">
    <property type="entry name" value="HisKA"/>
    <property type="match status" value="1"/>
</dbReference>
<dbReference type="SMART" id="SM00448">
    <property type="entry name" value="REC"/>
    <property type="match status" value="1"/>
</dbReference>
<protein>
    <recommendedName>
        <fullName evidence="3">histidine kinase</fullName>
        <ecNumber evidence="3">2.7.13.3</ecNumber>
    </recommendedName>
</protein>
<dbReference type="InterPro" id="IPR003661">
    <property type="entry name" value="HisK_dim/P_dom"/>
</dbReference>
<comment type="caution">
    <text evidence="13">The sequence shown here is derived from an EMBL/GenBank/DDBJ whole genome shotgun (WGS) entry which is preliminary data.</text>
</comment>
<comment type="catalytic activity">
    <reaction evidence="1">
        <text>ATP + protein L-histidine = ADP + protein N-phospho-L-histidine.</text>
        <dbReference type="EC" id="2.7.13.3"/>
    </reaction>
</comment>
<name>A0ABD0V6P7_DENTH</name>
<dbReference type="InterPro" id="IPR036890">
    <property type="entry name" value="HATPase_C_sf"/>
</dbReference>
<keyword evidence="7" id="KW-0932">Cytokinin signaling pathway</keyword>
<dbReference type="PANTHER" id="PTHR43711">
    <property type="entry name" value="TWO-COMPONENT HISTIDINE KINASE"/>
    <property type="match status" value="1"/>
</dbReference>
<evidence type="ECO:0000256" key="9">
    <source>
        <dbReference type="PROSITE-ProRule" id="PRU00169"/>
    </source>
</evidence>
<feature type="domain" description="Histidine kinase" evidence="11">
    <location>
        <begin position="487"/>
        <end position="744"/>
    </location>
</feature>
<keyword evidence="10" id="KW-0472">Membrane</keyword>
<dbReference type="Gene3D" id="3.30.565.10">
    <property type="entry name" value="Histidine kinase-like ATPase, C-terminal domain"/>
    <property type="match status" value="1"/>
</dbReference>
<dbReference type="InterPro" id="IPR001789">
    <property type="entry name" value="Sig_transdc_resp-reg_receiver"/>
</dbReference>
<evidence type="ECO:0000256" key="6">
    <source>
        <dbReference type="ARBA" id="ARBA00022777"/>
    </source>
</evidence>
<keyword evidence="14" id="KW-1185">Reference proteome</keyword>
<evidence type="ECO:0000256" key="1">
    <source>
        <dbReference type="ARBA" id="ARBA00000085"/>
    </source>
</evidence>
<dbReference type="Gene3D" id="3.30.450.20">
    <property type="entry name" value="PAS domain"/>
    <property type="match status" value="2"/>
</dbReference>
<organism evidence="13 14">
    <name type="scientific">Dendrobium thyrsiflorum</name>
    <name type="common">Pinecone-like raceme dendrobium</name>
    <name type="synonym">Orchid</name>
    <dbReference type="NCBI Taxonomy" id="117978"/>
    <lineage>
        <taxon>Eukaryota</taxon>
        <taxon>Viridiplantae</taxon>
        <taxon>Streptophyta</taxon>
        <taxon>Embryophyta</taxon>
        <taxon>Tracheophyta</taxon>
        <taxon>Spermatophyta</taxon>
        <taxon>Magnoliopsida</taxon>
        <taxon>Liliopsida</taxon>
        <taxon>Asparagales</taxon>
        <taxon>Orchidaceae</taxon>
        <taxon>Epidendroideae</taxon>
        <taxon>Malaxideae</taxon>
        <taxon>Dendrobiinae</taxon>
        <taxon>Dendrobium</taxon>
    </lineage>
</organism>
<evidence type="ECO:0000259" key="11">
    <source>
        <dbReference type="PROSITE" id="PS50109"/>
    </source>
</evidence>
<keyword evidence="10" id="KW-1133">Transmembrane helix</keyword>
<evidence type="ECO:0000256" key="3">
    <source>
        <dbReference type="ARBA" id="ARBA00012438"/>
    </source>
</evidence>
<reference evidence="13 14" key="1">
    <citation type="journal article" date="2024" name="Plant Biotechnol. J.">
        <title>Dendrobium thyrsiflorum genome and its molecular insights into genes involved in important horticultural traits.</title>
        <authorList>
            <person name="Chen B."/>
            <person name="Wang J.Y."/>
            <person name="Zheng P.J."/>
            <person name="Li K.L."/>
            <person name="Liang Y.M."/>
            <person name="Chen X.F."/>
            <person name="Zhang C."/>
            <person name="Zhao X."/>
            <person name="He X."/>
            <person name="Zhang G.Q."/>
            <person name="Liu Z.J."/>
            <person name="Xu Q."/>
        </authorList>
    </citation>
    <scope>NUCLEOTIDE SEQUENCE [LARGE SCALE GENOMIC DNA]</scope>
    <source>
        <strain evidence="13">GZMU011</strain>
    </source>
</reference>
<dbReference type="Gene3D" id="3.40.50.2300">
    <property type="match status" value="1"/>
</dbReference>
<feature type="transmembrane region" description="Helical" evidence="10">
    <location>
        <begin position="424"/>
        <end position="450"/>
    </location>
</feature>
<dbReference type="SUPFAM" id="SSF47384">
    <property type="entry name" value="Homodimeric domain of signal transducing histidine kinase"/>
    <property type="match status" value="1"/>
</dbReference>
<dbReference type="CDD" id="cd00082">
    <property type="entry name" value="HisKA"/>
    <property type="match status" value="1"/>
</dbReference>
<dbReference type="InterPro" id="IPR011006">
    <property type="entry name" value="CheY-like_superfamily"/>
</dbReference>
<keyword evidence="6" id="KW-0418">Kinase</keyword>
<evidence type="ECO:0000256" key="5">
    <source>
        <dbReference type="ARBA" id="ARBA00022679"/>
    </source>
</evidence>
<evidence type="ECO:0000259" key="12">
    <source>
        <dbReference type="PROSITE" id="PS50110"/>
    </source>
</evidence>
<keyword evidence="10" id="KW-0812">Transmembrane</keyword>
<evidence type="ECO:0000256" key="7">
    <source>
        <dbReference type="ARBA" id="ARBA00022864"/>
    </source>
</evidence>
<dbReference type="GO" id="GO:0000160">
    <property type="term" value="P:phosphorelay signal transduction system"/>
    <property type="evidence" value="ECO:0007669"/>
    <property type="project" value="UniProtKB-KW"/>
</dbReference>
<dbReference type="SMART" id="SM00387">
    <property type="entry name" value="HATPase_c"/>
    <property type="match status" value="1"/>
</dbReference>
<dbReference type="Gene3D" id="1.10.287.130">
    <property type="match status" value="1"/>
</dbReference>
<dbReference type="EMBL" id="JANQDX010000008">
    <property type="protein sequence ID" value="KAL0920725.1"/>
    <property type="molecule type" value="Genomic_DNA"/>
</dbReference>
<comment type="function">
    <text evidence="2">Cytokinin receptor related to bacterial two-component regulators. Functions as a histidine kinase and transmits the stress signal to a downstream MAPK cascade.</text>
</comment>
<feature type="transmembrane region" description="Helical" evidence="10">
    <location>
        <begin position="55"/>
        <end position="81"/>
    </location>
</feature>
<dbReference type="InterPro" id="IPR003594">
    <property type="entry name" value="HATPase_dom"/>
</dbReference>
<dbReference type="PROSITE" id="PS50110">
    <property type="entry name" value="RESPONSE_REGULATORY"/>
    <property type="match status" value="1"/>
</dbReference>
<gene>
    <name evidence="13" type="ORF">M5K25_009888</name>
</gene>
<evidence type="ECO:0000313" key="13">
    <source>
        <dbReference type="EMBL" id="KAL0920725.1"/>
    </source>
</evidence>
<keyword evidence="4 9" id="KW-0597">Phosphoprotein</keyword>
<dbReference type="CDD" id="cd17546">
    <property type="entry name" value="REC_hyHK_CKI1_RcsC-like"/>
    <property type="match status" value="1"/>
</dbReference>
<dbReference type="GO" id="GO:0004673">
    <property type="term" value="F:protein histidine kinase activity"/>
    <property type="evidence" value="ECO:0007669"/>
    <property type="project" value="UniProtKB-EC"/>
</dbReference>
<feature type="modified residue" description="4-aspartylphosphate" evidence="9">
    <location>
        <position position="1249"/>
    </location>
</feature>
<evidence type="ECO:0000256" key="8">
    <source>
        <dbReference type="ARBA" id="ARBA00023012"/>
    </source>
</evidence>
<dbReference type="PANTHER" id="PTHR43711:SF1">
    <property type="entry name" value="HISTIDINE KINASE 1"/>
    <property type="match status" value="1"/>
</dbReference>
<dbReference type="PROSITE" id="PS50109">
    <property type="entry name" value="HIS_KIN"/>
    <property type="match status" value="1"/>
</dbReference>
<dbReference type="GO" id="GO:0009736">
    <property type="term" value="P:cytokinin-activated signaling pathway"/>
    <property type="evidence" value="ECO:0007669"/>
    <property type="project" value="UniProtKB-KW"/>
</dbReference>
<evidence type="ECO:0000313" key="14">
    <source>
        <dbReference type="Proteomes" id="UP001552299"/>
    </source>
</evidence>
<feature type="domain" description="Response regulatory" evidence="12">
    <location>
        <begin position="1170"/>
        <end position="1318"/>
    </location>
</feature>
<keyword evidence="5" id="KW-0808">Transferase</keyword>
<dbReference type="Pfam" id="PF00072">
    <property type="entry name" value="Response_reg"/>
    <property type="match status" value="1"/>
</dbReference>
<dbReference type="SUPFAM" id="SSF52172">
    <property type="entry name" value="CheY-like"/>
    <property type="match status" value="1"/>
</dbReference>
<keyword evidence="8" id="KW-0902">Two-component regulatory system</keyword>
<proteinExistence type="predicted"/>
<dbReference type="Pfam" id="PF02518">
    <property type="entry name" value="HATPase_c"/>
    <property type="match status" value="1"/>
</dbReference>
<dbReference type="EC" id="2.7.13.3" evidence="3"/>
<evidence type="ECO:0000256" key="10">
    <source>
        <dbReference type="SAM" id="Phobius"/>
    </source>
</evidence>
<dbReference type="InterPro" id="IPR036097">
    <property type="entry name" value="HisK_dim/P_sf"/>
</dbReference>
<dbReference type="Proteomes" id="UP001552299">
    <property type="component" value="Unassembled WGS sequence"/>
</dbReference>
<evidence type="ECO:0000256" key="2">
    <source>
        <dbReference type="ARBA" id="ARBA00002427"/>
    </source>
</evidence>
<dbReference type="FunFam" id="1.10.287.130:FF:000025">
    <property type="entry name" value="Histidine kinase 1-like protein"/>
    <property type="match status" value="1"/>
</dbReference>
<sequence length="1322" mass="147944">MDFSLKAKTTEFKRKVHTVAGFRTRRTPSMPSTPQQFDLHDAEDEEFNTRCLSSYYSIFVARLAIMVMLAIIIAMLTVLTWHFTKQYTTKSLNSLAYGLRYELLQRPILRMWNILNSTVEITIAQVKLSEYVIGRHGNSISQWQQGELYQEMRQITWALFASRKALNSITVSYKSGFSQAFQRDRKNNNTFYIYSASISYSNHSKEREAMEDFSTAQDVNSSELWYRVPLDPITGERIGNPQQISSDKLISIAGQQEIHDGTASWRVAVSKSTESPLLSAALPVKHPSKGSIEAVVGVTTALKSVGQLMKELVDIHSGYMYLTTREGHILATSTDAPLLKNTSNGLKLMMANDSDDQIIRSGAKWLQNTYGDKFPMNNEVHATNVDLRNQRYYIDSFFLNLKRLPLVGVIIIPRKYIMGKVDHIGFTTMVISICAAICTLAIGCVCILILTSGVSKAMKLKAELISQLDARRRAEASSNYKSQFLANMSHELRTPMAAIIGLLDILMYEDCLTNEQLATVTQIRKCSTALLRLLNNILDLSKVESGKLILEEAEFDLGRELEGIVDIFSVQYANQKVDIILDLSDDLPNIVKGDSARVVQIFTNLISNSSKFTSEGHIILRGWCTTARNSSSPEWPMDQKMPAHANIKRTKQNAIDLKTDSEKKNAIAILFEVEDTGCGIDPNKWETVFESFEQGDPSTTRTHGGTGLGLCIVRNLVNKMGGKIEVVKKDSPGTLIQLYLVLGISDGDIGKNIKPDFSKHGFTVLLALRSNKARHIMSKWLRDNGIFTWEASEWNMLAQKILQVSHSETSARNCFEECSARTATILRKGKDISKHSRVHNQTTSNIVIVIDTSILDQSTNIWIDQLNFLEQYHGIVKFAWILSHDTSNTIKVELRQRGHHLMVNKPLYKTKMINILQNATTEASFENQTTDVENVSLEESMHECHEIDSINFEIISSDESSNSDTEMLGIGQNEFPAETKNNVAVNNQNCELSNSGNVYFVQEQECPKNLQTDLVDACTPNKNHKDLGRSYEVQAGQQNVAELLTYYLHDAEVSSVGRPTIDLYKDVIVDKDQLISGKDDVRKEKYQSQTISNVHDAINMKKKAHEKETISTARTLDNQKIEYCNQGKKELDCIGSRTNMNRDIKLSNRKAENVAQNKMVPEQNSLEGLCILLAEDNQILKLVATKMLEKAGAQVVVVHDGMEAVNAVRPIFCTDGCKGNFNSSTQGDGENITMKPTKADPPFDLILMDCQMPNLDGYEATKAIRKLEAGTGSHIPIVAVTAHAMSSDEAKCLEVGMDAYLAKPIDSKLMISIILSLTKRNN</sequence>
<dbReference type="InterPro" id="IPR005467">
    <property type="entry name" value="His_kinase_dom"/>
</dbReference>
<dbReference type="SMART" id="SM00388">
    <property type="entry name" value="HisKA"/>
    <property type="match status" value="1"/>
</dbReference>
<dbReference type="InterPro" id="IPR050736">
    <property type="entry name" value="Sensor_HK_Regulatory"/>
</dbReference>
<dbReference type="PRINTS" id="PR00344">
    <property type="entry name" value="BCTRLSENSOR"/>
</dbReference>
<dbReference type="InterPro" id="IPR004358">
    <property type="entry name" value="Sig_transdc_His_kin-like_C"/>
</dbReference>
<evidence type="ECO:0000256" key="4">
    <source>
        <dbReference type="ARBA" id="ARBA00022553"/>
    </source>
</evidence>